<proteinExistence type="inferred from homology"/>
<evidence type="ECO:0000256" key="4">
    <source>
        <dbReference type="ARBA" id="ARBA00022741"/>
    </source>
</evidence>
<dbReference type="Pfam" id="PF13959">
    <property type="entry name" value="CTE_SPB4"/>
    <property type="match status" value="1"/>
</dbReference>
<keyword evidence="2" id="KW-0690">Ribosome biogenesis</keyword>
<evidence type="ECO:0000256" key="10">
    <source>
        <dbReference type="ARBA" id="ARBA00023242"/>
    </source>
</evidence>
<keyword evidence="6 12" id="KW-0347">Helicase</keyword>
<keyword evidence="7 12" id="KW-0067">ATP-binding</keyword>
<dbReference type="PANTHER" id="PTHR24031">
    <property type="entry name" value="RNA HELICASE"/>
    <property type="match status" value="1"/>
</dbReference>
<evidence type="ECO:0000313" key="16">
    <source>
        <dbReference type="EMBL" id="OEJ84873.1"/>
    </source>
</evidence>
<dbReference type="EMBL" id="LPNN01000007">
    <property type="protein sequence ID" value="OEJ84873.1"/>
    <property type="molecule type" value="Genomic_DNA"/>
</dbReference>
<sequence length="665" mass="77333">MSNKESLSWNNLDYTLLPFIKRAIEAYDFEHLTPVQAMTIPMLSSNRKDVIVESYTGSGKTLSYVIPILERCVRDYSYETLKDTDLPHNGPRLKKPVNNSFHTMIIVPTRDLAVQVEKVVDFILSFYNDKSTVVPDDDEKEEETFYNAPKTLLLVGGDKKQNMNEDLHKYKTSKPHILIGTPGRVLEFLKKPIVNTKECAYLILDECDRLLLDPSFDKDIQQILFILPKQKRTGLFSATIKDPKFLVTKTAMRNPFKITVNALNKPKELTLKYVLTKTNNKLNQLLAILQKSEYKKCIVYMSSANEVTYFHKVINQFVRSIKDNQLFYKFPSGKELPIYSMSGKLTNQQREKSLELFKNDTISGKSVLLTTDLTSRGIDITDVDLVVHFDAPTTPEIFLHRSGRSARGGKAGNALLFLQEDTKELGYLDFLKIRYGIDLEEIYCNFDIDGYYDIKQLYKWVLKDRLRFDESVSGFVSFINGYRAHSLQSIFKANSINYLKLAELFGCIRFPKSPEVDAFLKDYQKLDCYFDDEQREHITAIKEKNGWFVEKFNMDDYPYSDKTREEKRLKELEENKKNKQSKSKKPAETVAWSNKVESKEKRQERKKKLVEKREIIVQEMKRKAIEDAENGVKSDYKDDIEEDWKAMVRSSKKQKKSDNDFFGDM</sequence>
<dbReference type="GO" id="GO:0005524">
    <property type="term" value="F:ATP binding"/>
    <property type="evidence" value="ECO:0007669"/>
    <property type="project" value="UniProtKB-UniRule"/>
</dbReference>
<evidence type="ECO:0000313" key="17">
    <source>
        <dbReference type="Proteomes" id="UP000095358"/>
    </source>
</evidence>
<dbReference type="GO" id="GO:0016787">
    <property type="term" value="F:hydrolase activity"/>
    <property type="evidence" value="ECO:0007669"/>
    <property type="project" value="UniProtKB-KW"/>
</dbReference>
<dbReference type="SMART" id="SM01178">
    <property type="entry name" value="DUF4217"/>
    <property type="match status" value="1"/>
</dbReference>
<dbReference type="AlphaFoldDB" id="A0A1E5RE86"/>
<dbReference type="InterPro" id="IPR025313">
    <property type="entry name" value="SPB4-like_CTE"/>
</dbReference>
<comment type="domain">
    <text evidence="12">The Q motif is unique to and characteristic of the DEAD box family of RNA helicases and controls ATP binding and hydrolysis.</text>
</comment>
<dbReference type="InterPro" id="IPR014001">
    <property type="entry name" value="Helicase_ATP-bd"/>
</dbReference>
<organism evidence="16 17">
    <name type="scientific">Hanseniaspora uvarum</name>
    <name type="common">Yeast</name>
    <name type="synonym">Kloeckera apiculata</name>
    <dbReference type="NCBI Taxonomy" id="29833"/>
    <lineage>
        <taxon>Eukaryota</taxon>
        <taxon>Fungi</taxon>
        <taxon>Dikarya</taxon>
        <taxon>Ascomycota</taxon>
        <taxon>Saccharomycotina</taxon>
        <taxon>Saccharomycetes</taxon>
        <taxon>Saccharomycodales</taxon>
        <taxon>Saccharomycodaceae</taxon>
        <taxon>Hanseniaspora</taxon>
    </lineage>
</organism>
<dbReference type="SMART" id="SM00487">
    <property type="entry name" value="DEXDc"/>
    <property type="match status" value="1"/>
</dbReference>
<feature type="region of interest" description="Disordered" evidence="13">
    <location>
        <begin position="572"/>
        <end position="607"/>
    </location>
</feature>
<name>A0A1E5RE86_HANUV</name>
<keyword evidence="4 12" id="KW-0547">Nucleotide-binding</keyword>
<evidence type="ECO:0000259" key="15">
    <source>
        <dbReference type="PROSITE" id="PS51194"/>
    </source>
</evidence>
<keyword evidence="5 12" id="KW-0378">Hydrolase</keyword>
<comment type="caution">
    <text evidence="16">The sequence shown here is derived from an EMBL/GenBank/DDBJ whole genome shotgun (WGS) entry which is preliminary data.</text>
</comment>
<evidence type="ECO:0000256" key="2">
    <source>
        <dbReference type="ARBA" id="ARBA00022517"/>
    </source>
</evidence>
<evidence type="ECO:0000256" key="9">
    <source>
        <dbReference type="ARBA" id="ARBA00023054"/>
    </source>
</evidence>
<dbReference type="Pfam" id="PF23681">
    <property type="entry name" value="CTT_SPB4"/>
    <property type="match status" value="1"/>
</dbReference>
<evidence type="ECO:0000256" key="6">
    <source>
        <dbReference type="ARBA" id="ARBA00022806"/>
    </source>
</evidence>
<keyword evidence="9" id="KW-0175">Coiled coil</keyword>
<dbReference type="SUPFAM" id="SSF52540">
    <property type="entry name" value="P-loop containing nucleoside triphosphate hydrolases"/>
    <property type="match status" value="1"/>
</dbReference>
<accession>A0A1E5RE86</accession>
<dbReference type="PROSITE" id="PS51192">
    <property type="entry name" value="HELICASE_ATP_BIND_1"/>
    <property type="match status" value="1"/>
</dbReference>
<comment type="similarity">
    <text evidence="11">Belongs to the DEAD box helicase family. DDX55/SPB4 subfamily.</text>
</comment>
<evidence type="ECO:0000256" key="7">
    <source>
        <dbReference type="ARBA" id="ARBA00022840"/>
    </source>
</evidence>
<dbReference type="VEuPathDB" id="FungiDB:AWRI3580_g3307"/>
<evidence type="ECO:0000256" key="11">
    <source>
        <dbReference type="ARBA" id="ARBA00038002"/>
    </source>
</evidence>
<comment type="subcellular location">
    <subcellularLocation>
        <location evidence="1">Nucleus</location>
        <location evidence="1">Nucleolus</location>
    </subcellularLocation>
</comment>
<dbReference type="OrthoDB" id="7396459at2759"/>
<feature type="domain" description="Helicase ATP-binding" evidence="14">
    <location>
        <begin position="41"/>
        <end position="258"/>
    </location>
</feature>
<keyword evidence="3" id="KW-0698">rRNA processing</keyword>
<comment type="catalytic activity">
    <reaction evidence="12">
        <text>ATP + H2O = ADP + phosphate + H(+)</text>
        <dbReference type="Rhea" id="RHEA:13065"/>
        <dbReference type="ChEBI" id="CHEBI:15377"/>
        <dbReference type="ChEBI" id="CHEBI:15378"/>
        <dbReference type="ChEBI" id="CHEBI:30616"/>
        <dbReference type="ChEBI" id="CHEBI:43474"/>
        <dbReference type="ChEBI" id="CHEBI:456216"/>
        <dbReference type="EC" id="3.6.4.13"/>
    </reaction>
</comment>
<reference evidence="17" key="1">
    <citation type="journal article" date="2016" name="Genome Announc.">
        <title>Genome sequences of three species of Hanseniaspora isolated from spontaneous wine fermentations.</title>
        <authorList>
            <person name="Sternes P.R."/>
            <person name="Lee D."/>
            <person name="Kutyna D.R."/>
            <person name="Borneman A.R."/>
        </authorList>
    </citation>
    <scope>NUCLEOTIDE SEQUENCE [LARGE SCALE GENOMIC DNA]</scope>
    <source>
        <strain evidence="17">AWRI3580</strain>
    </source>
</reference>
<dbReference type="Pfam" id="PF00270">
    <property type="entry name" value="DEAD"/>
    <property type="match status" value="1"/>
</dbReference>
<dbReference type="EC" id="3.6.4.13" evidence="12"/>
<evidence type="ECO:0000256" key="12">
    <source>
        <dbReference type="RuleBase" id="RU365068"/>
    </source>
</evidence>
<gene>
    <name evidence="16" type="ORF">AWRI3580_g3307</name>
</gene>
<comment type="function">
    <text evidence="12">RNA helicase.</text>
</comment>
<dbReference type="InterPro" id="IPR027417">
    <property type="entry name" value="P-loop_NTPase"/>
</dbReference>
<dbReference type="InterPro" id="IPR001650">
    <property type="entry name" value="Helicase_C-like"/>
</dbReference>
<dbReference type="InterPro" id="IPR056330">
    <property type="entry name" value="CTT_SPB4"/>
</dbReference>
<evidence type="ECO:0000256" key="13">
    <source>
        <dbReference type="SAM" id="MobiDB-lite"/>
    </source>
</evidence>
<dbReference type="Pfam" id="PF00271">
    <property type="entry name" value="Helicase_C"/>
    <property type="match status" value="1"/>
</dbReference>
<dbReference type="GO" id="GO:0003723">
    <property type="term" value="F:RNA binding"/>
    <property type="evidence" value="ECO:0007669"/>
    <property type="project" value="UniProtKB-UniRule"/>
</dbReference>
<protein>
    <recommendedName>
        <fullName evidence="12">ATP-dependent RNA helicase</fullName>
        <ecNumber evidence="12">3.6.4.13</ecNumber>
    </recommendedName>
</protein>
<dbReference type="GO" id="GO:0003724">
    <property type="term" value="F:RNA helicase activity"/>
    <property type="evidence" value="ECO:0007669"/>
    <property type="project" value="UniProtKB-EC"/>
</dbReference>
<evidence type="ECO:0000256" key="1">
    <source>
        <dbReference type="ARBA" id="ARBA00004604"/>
    </source>
</evidence>
<dbReference type="GO" id="GO:0006364">
    <property type="term" value="P:rRNA processing"/>
    <property type="evidence" value="ECO:0007669"/>
    <property type="project" value="UniProtKB-KW"/>
</dbReference>
<evidence type="ECO:0000259" key="14">
    <source>
        <dbReference type="PROSITE" id="PS51192"/>
    </source>
</evidence>
<dbReference type="InterPro" id="IPR011545">
    <property type="entry name" value="DEAD/DEAH_box_helicase_dom"/>
</dbReference>
<feature type="domain" description="Helicase C-terminal" evidence="15">
    <location>
        <begin position="281"/>
        <end position="450"/>
    </location>
</feature>
<keyword evidence="8 12" id="KW-0694">RNA-binding</keyword>
<dbReference type="Gene3D" id="3.40.50.300">
    <property type="entry name" value="P-loop containing nucleotide triphosphate hydrolases"/>
    <property type="match status" value="2"/>
</dbReference>
<evidence type="ECO:0000256" key="5">
    <source>
        <dbReference type="ARBA" id="ARBA00022801"/>
    </source>
</evidence>
<dbReference type="GO" id="GO:0005730">
    <property type="term" value="C:nucleolus"/>
    <property type="evidence" value="ECO:0007669"/>
    <property type="project" value="UniProtKB-SubCell"/>
</dbReference>
<dbReference type="SMART" id="SM00490">
    <property type="entry name" value="HELICc"/>
    <property type="match status" value="1"/>
</dbReference>
<dbReference type="CDD" id="cd18787">
    <property type="entry name" value="SF2_C_DEAD"/>
    <property type="match status" value="1"/>
</dbReference>
<keyword evidence="17" id="KW-1185">Reference proteome</keyword>
<evidence type="ECO:0000256" key="8">
    <source>
        <dbReference type="ARBA" id="ARBA00022884"/>
    </source>
</evidence>
<keyword evidence="10" id="KW-0539">Nucleus</keyword>
<dbReference type="Proteomes" id="UP000095358">
    <property type="component" value="Unassembled WGS sequence"/>
</dbReference>
<dbReference type="PROSITE" id="PS51194">
    <property type="entry name" value="HELICASE_CTER"/>
    <property type="match status" value="1"/>
</dbReference>
<evidence type="ECO:0000256" key="3">
    <source>
        <dbReference type="ARBA" id="ARBA00022552"/>
    </source>
</evidence>
<dbReference type="STRING" id="29833.A0A1E5RE86"/>